<dbReference type="RefSeq" id="WP_284382073.1">
    <property type="nucleotide sequence ID" value="NZ_BSNM01000015.1"/>
</dbReference>
<reference evidence="2" key="2">
    <citation type="submission" date="2023-01" db="EMBL/GenBank/DDBJ databases">
        <title>Draft genome sequence of Litoribrevibacter albus strain NBRC 110071.</title>
        <authorList>
            <person name="Sun Q."/>
            <person name="Mori K."/>
        </authorList>
    </citation>
    <scope>NUCLEOTIDE SEQUENCE</scope>
    <source>
        <strain evidence="2">NBRC 110071</strain>
    </source>
</reference>
<gene>
    <name evidence="2" type="ORF">GCM10007876_26630</name>
</gene>
<dbReference type="Pfam" id="PF11220">
    <property type="entry name" value="DUF3015"/>
    <property type="match status" value="1"/>
</dbReference>
<sequence length="160" mass="16508">MKRSLLAAGFLAASFSASAVVPGGDSCGWGNMLFEGQSGLPMHVVASTTNGTSGNASFGMTSGTNGCSADGTLTYGGKPMIDLGAIMDEFSEDVARGHGDALRTVAVALNIEAQDRATFDEVMHENFAVIFPSENVTAEEAMTAVLDVMKADARLSKYAA</sequence>
<evidence type="ECO:0000313" key="3">
    <source>
        <dbReference type="Proteomes" id="UP001161389"/>
    </source>
</evidence>
<accession>A0AA37SBK0</accession>
<dbReference type="Proteomes" id="UP001161389">
    <property type="component" value="Unassembled WGS sequence"/>
</dbReference>
<keyword evidence="1" id="KW-0732">Signal</keyword>
<evidence type="ECO:0008006" key="4">
    <source>
        <dbReference type="Google" id="ProtNLM"/>
    </source>
</evidence>
<comment type="caution">
    <text evidence="2">The sequence shown here is derived from an EMBL/GenBank/DDBJ whole genome shotgun (WGS) entry which is preliminary data.</text>
</comment>
<reference evidence="2" key="1">
    <citation type="journal article" date="2014" name="Int. J. Syst. Evol. Microbiol.">
        <title>Complete genome sequence of Corynebacterium casei LMG S-19264T (=DSM 44701T), isolated from a smear-ripened cheese.</title>
        <authorList>
            <consortium name="US DOE Joint Genome Institute (JGI-PGF)"/>
            <person name="Walter F."/>
            <person name="Albersmeier A."/>
            <person name="Kalinowski J."/>
            <person name="Ruckert C."/>
        </authorList>
    </citation>
    <scope>NUCLEOTIDE SEQUENCE</scope>
    <source>
        <strain evidence="2">NBRC 110071</strain>
    </source>
</reference>
<name>A0AA37SBK0_9GAMM</name>
<feature type="signal peptide" evidence="1">
    <location>
        <begin position="1"/>
        <end position="19"/>
    </location>
</feature>
<feature type="chain" id="PRO_5041297731" description="DUF3015 domain-containing protein" evidence="1">
    <location>
        <begin position="20"/>
        <end position="160"/>
    </location>
</feature>
<organism evidence="2 3">
    <name type="scientific">Litoribrevibacter albus</name>
    <dbReference type="NCBI Taxonomy" id="1473156"/>
    <lineage>
        <taxon>Bacteria</taxon>
        <taxon>Pseudomonadati</taxon>
        <taxon>Pseudomonadota</taxon>
        <taxon>Gammaproteobacteria</taxon>
        <taxon>Oceanospirillales</taxon>
        <taxon>Oceanospirillaceae</taxon>
        <taxon>Litoribrevibacter</taxon>
    </lineage>
</organism>
<dbReference type="AlphaFoldDB" id="A0AA37SBK0"/>
<proteinExistence type="predicted"/>
<evidence type="ECO:0000313" key="2">
    <source>
        <dbReference type="EMBL" id="GLQ32184.1"/>
    </source>
</evidence>
<dbReference type="EMBL" id="BSNM01000015">
    <property type="protein sequence ID" value="GLQ32184.1"/>
    <property type="molecule type" value="Genomic_DNA"/>
</dbReference>
<protein>
    <recommendedName>
        <fullName evidence="4">DUF3015 domain-containing protein</fullName>
    </recommendedName>
</protein>
<evidence type="ECO:0000256" key="1">
    <source>
        <dbReference type="SAM" id="SignalP"/>
    </source>
</evidence>
<keyword evidence="3" id="KW-1185">Reference proteome</keyword>
<dbReference type="InterPro" id="IPR021383">
    <property type="entry name" value="DUF3015"/>
</dbReference>